<feature type="compositionally biased region" description="Basic and acidic residues" evidence="2">
    <location>
        <begin position="909"/>
        <end position="918"/>
    </location>
</feature>
<evidence type="ECO:0000256" key="2">
    <source>
        <dbReference type="SAM" id="MobiDB-lite"/>
    </source>
</evidence>
<feature type="region of interest" description="Disordered" evidence="2">
    <location>
        <begin position="903"/>
        <end position="927"/>
    </location>
</feature>
<dbReference type="Pfam" id="PF00400">
    <property type="entry name" value="WD40"/>
    <property type="match status" value="5"/>
</dbReference>
<reference evidence="3" key="1">
    <citation type="submission" date="2023-10" db="EMBL/GenBank/DDBJ databases">
        <title>Chromosome-level genome of the transformable northern wattle, Acacia crassicarpa.</title>
        <authorList>
            <person name="Massaro I."/>
            <person name="Sinha N.R."/>
            <person name="Poethig S."/>
            <person name="Leichty A.R."/>
        </authorList>
    </citation>
    <scope>NUCLEOTIDE SEQUENCE</scope>
    <source>
        <strain evidence="3">Acra3RX</strain>
        <tissue evidence="3">Leaf</tissue>
    </source>
</reference>
<proteinExistence type="predicted"/>
<gene>
    <name evidence="3" type="ORF">QN277_023488</name>
</gene>
<dbReference type="EMBL" id="JAWXYG010000006">
    <property type="protein sequence ID" value="KAK4270452.1"/>
    <property type="molecule type" value="Genomic_DNA"/>
</dbReference>
<accession>A0AAE1JLF2</accession>
<dbReference type="InterPro" id="IPR052779">
    <property type="entry name" value="WDR62"/>
</dbReference>
<feature type="repeat" description="WD" evidence="1">
    <location>
        <begin position="412"/>
        <end position="426"/>
    </location>
</feature>
<evidence type="ECO:0000313" key="3">
    <source>
        <dbReference type="EMBL" id="KAK4270452.1"/>
    </source>
</evidence>
<sequence length="1205" mass="131842">MKPTRKIKRDDNSSKLVLEEIIGLTTKNSNGLASNVSKSTIAYIAGSVVVVYDLNLGTQSPLMVCHRPPKRLGCVAFSQDGHFVAAGEAGRHSSVIVWDCINLSFISELKGHLYGVSCISFSPNGKHLVSVGVYIYLWDFRSGELVTKLQASSSCSSITSVGFSLDAKLIVTAGTRHLKFWVLGSSRRTQLNGGRGRTTSLAIHGKPANLAIQRGSSFISIASSVWCNISDNNFKQVGVSFPIYALTDAGILYLIDSGVAVKKSVDLKVKKAFALSLSRKLIACACNNGIVQFFSPGSLEYAGSILYSQAKRFHDEKDLVSRAGVPEKDLQQLPPLPDAVACQFSALEKLVVIYGDHSLYIWSIQDVNQAARCCVLVSHSSCIWDVKNLCCENFHDPSLACIAKGCSGGISFATCSADGSIRLWDLALQSDIPKDAAELCSMKAELMSSSSLVTTGTFEREAVEADVGRQGFRSLAASSDGKYLAAGDCKGNLHIYNLETSDYTCIQSAHGAEILTLSFTLCGQHMRKEIAKNGYYLASGGRDCIINLYDVERNFNLIDSIDDHSAAVTCIKITSNNCKILSCSADSSLVLRDIRIAEAGYKILQQHCLKASNGTVYDMDVDPRLGIAITVGQDKKVNTFDITDGKLIRSYKQGKECGDPIKVTMDPSGTYVVCSYSNKSVCIYDIFSGQMVANAMGHAEVVTGIIFLPDCKHIVSVDGDGCIFLWKLPASLSSKILKNIVGKSNPLSPTSLAQPATFCHLPPSGERIQQSMINPEDFWALENNSQSTGRMFYPGSSGREAKDFKFSVSRLPKWAQAKVTGSNVVCGKMNNTLSEACSLSPEVLTPVCRSSSSPEHTETQCLSRPEGTFRNFALNNRWLSVYTVCMDALSSPEMQSLMDTKTSEFSSSLRHDEAEIRNDQTSSGCSSHIKQEKQDLFSDQLAGSNSNNESWCEYSEQISVSTTEQLHTDEYESGSKAITECNLHNMHPEEDSELFKQHFGSLSNAKKMETRKSLLHRYSARFFVQHHGPGDCKRLFSTPVRNIADKTSNYDRDATNHSVLENASSRMMENGQVKNSLEQDVMDSTHISADSVCALARCTVREDLVDNDLSKDRDEKESHRKENKPEETIISCKNALNRLDSAAESTVQLFSRLEISSCEDLGGAGAQLYNEAAELLPSIIEKVNAITRLVKSRKNDLFDSTLHQL</sequence>
<dbReference type="InterPro" id="IPR036322">
    <property type="entry name" value="WD40_repeat_dom_sf"/>
</dbReference>
<evidence type="ECO:0000313" key="4">
    <source>
        <dbReference type="Proteomes" id="UP001293593"/>
    </source>
</evidence>
<evidence type="ECO:0000256" key="1">
    <source>
        <dbReference type="PROSITE-ProRule" id="PRU00221"/>
    </source>
</evidence>
<dbReference type="InterPro" id="IPR015943">
    <property type="entry name" value="WD40/YVTN_repeat-like_dom_sf"/>
</dbReference>
<dbReference type="SMART" id="SM00320">
    <property type="entry name" value="WD40"/>
    <property type="match status" value="11"/>
</dbReference>
<dbReference type="Proteomes" id="UP001293593">
    <property type="component" value="Unassembled WGS sequence"/>
</dbReference>
<dbReference type="PANTHER" id="PTHR45589:SF1">
    <property type="entry name" value="WD REPEAT DOMAIN 62, ISOFORM G"/>
    <property type="match status" value="1"/>
</dbReference>
<dbReference type="PROSITE" id="PS50082">
    <property type="entry name" value="WD_REPEATS_2"/>
    <property type="match status" value="2"/>
</dbReference>
<name>A0AAE1JLF2_9FABA</name>
<dbReference type="PANTHER" id="PTHR45589">
    <property type="entry name" value="WD REPEAT DOMAIN 62, ISOFORM G"/>
    <property type="match status" value="1"/>
</dbReference>
<dbReference type="SUPFAM" id="SSF50978">
    <property type="entry name" value="WD40 repeat-like"/>
    <property type="match status" value="2"/>
</dbReference>
<protein>
    <recommendedName>
        <fullName evidence="5">Mitogen-activated protein kinase-binding protein 1</fullName>
    </recommendedName>
</protein>
<organism evidence="3 4">
    <name type="scientific">Acacia crassicarpa</name>
    <name type="common">northern wattle</name>
    <dbReference type="NCBI Taxonomy" id="499986"/>
    <lineage>
        <taxon>Eukaryota</taxon>
        <taxon>Viridiplantae</taxon>
        <taxon>Streptophyta</taxon>
        <taxon>Embryophyta</taxon>
        <taxon>Tracheophyta</taxon>
        <taxon>Spermatophyta</taxon>
        <taxon>Magnoliopsida</taxon>
        <taxon>eudicotyledons</taxon>
        <taxon>Gunneridae</taxon>
        <taxon>Pentapetalae</taxon>
        <taxon>rosids</taxon>
        <taxon>fabids</taxon>
        <taxon>Fabales</taxon>
        <taxon>Fabaceae</taxon>
        <taxon>Caesalpinioideae</taxon>
        <taxon>mimosoid clade</taxon>
        <taxon>Acacieae</taxon>
        <taxon>Acacia</taxon>
    </lineage>
</organism>
<keyword evidence="4" id="KW-1185">Reference proteome</keyword>
<keyword evidence="1" id="KW-0853">WD repeat</keyword>
<dbReference type="AlphaFoldDB" id="A0AAE1JLF2"/>
<evidence type="ECO:0008006" key="5">
    <source>
        <dbReference type="Google" id="ProtNLM"/>
    </source>
</evidence>
<comment type="caution">
    <text evidence="3">The sequence shown here is derived from an EMBL/GenBank/DDBJ whole genome shotgun (WGS) entry which is preliminary data.</text>
</comment>
<dbReference type="Gene3D" id="2.130.10.10">
    <property type="entry name" value="YVTN repeat-like/Quinoprotein amine dehydrogenase"/>
    <property type="match status" value="4"/>
</dbReference>
<feature type="repeat" description="WD" evidence="1">
    <location>
        <begin position="695"/>
        <end position="728"/>
    </location>
</feature>
<dbReference type="InterPro" id="IPR001680">
    <property type="entry name" value="WD40_rpt"/>
</dbReference>